<dbReference type="PROSITE" id="PS50179">
    <property type="entry name" value="VHS"/>
    <property type="match status" value="1"/>
</dbReference>
<feature type="domain" description="VHS" evidence="1">
    <location>
        <begin position="28"/>
        <end position="148"/>
    </location>
</feature>
<evidence type="ECO:0000313" key="2">
    <source>
        <dbReference type="EMBL" id="KAG5460831.1"/>
    </source>
</evidence>
<dbReference type="PANTHER" id="PTHR46275:SF1">
    <property type="entry name" value="HEPATOCYTE GROWTH FACTOR-REGULATED TYROSINE KINASE SUBSTRATE"/>
    <property type="match status" value="1"/>
</dbReference>
<dbReference type="InterPro" id="IPR002014">
    <property type="entry name" value="VHS_dom"/>
</dbReference>
<evidence type="ECO:0000313" key="3">
    <source>
        <dbReference type="Proteomes" id="UP000673691"/>
    </source>
</evidence>
<evidence type="ECO:0000259" key="1">
    <source>
        <dbReference type="PROSITE" id="PS50179"/>
    </source>
</evidence>
<dbReference type="Gene3D" id="1.25.40.90">
    <property type="match status" value="1"/>
</dbReference>
<dbReference type="EMBL" id="JAEFCI010004640">
    <property type="protein sequence ID" value="KAG5460831.1"/>
    <property type="molecule type" value="Genomic_DNA"/>
</dbReference>
<dbReference type="GO" id="GO:0032456">
    <property type="term" value="P:endocytic recycling"/>
    <property type="evidence" value="ECO:0007669"/>
    <property type="project" value="TreeGrafter"/>
</dbReference>
<dbReference type="Proteomes" id="UP000673691">
    <property type="component" value="Unassembled WGS sequence"/>
</dbReference>
<comment type="caution">
    <text evidence="2">The sequence shown here is derived from an EMBL/GenBank/DDBJ whole genome shotgun (WGS) entry which is preliminary data.</text>
</comment>
<dbReference type="GO" id="GO:0007034">
    <property type="term" value="P:vacuolar transport"/>
    <property type="evidence" value="ECO:0007669"/>
    <property type="project" value="UniProtKB-ARBA"/>
</dbReference>
<keyword evidence="3" id="KW-1185">Reference proteome</keyword>
<dbReference type="OrthoDB" id="957735at2759"/>
<dbReference type="PANTHER" id="PTHR46275">
    <property type="entry name" value="HEPATOCYTE GROWTH FACTOR-REGULATED TYROSINE KINASE SUBSTRATE"/>
    <property type="match status" value="1"/>
</dbReference>
<proteinExistence type="predicted"/>
<sequence>MSWFGGGGSNQFDELVERATSELLPQGQEDLALNLEVCDLVRSKQVQPKDAARALRKRLGHKNPNVQLLALRLGFQPRSGILLGWPQKNSCLSLTLLLIAQLIDTVVKNGGHHFLLQVASREFLEDIVSIIRLPVRRKPGIGENVKTKFANSGRSTCVFACHRRQMGGDWGRQDKKKKIG</sequence>
<organism evidence="2 3">
    <name type="scientific">Olpidium bornovanus</name>
    <dbReference type="NCBI Taxonomy" id="278681"/>
    <lineage>
        <taxon>Eukaryota</taxon>
        <taxon>Fungi</taxon>
        <taxon>Fungi incertae sedis</taxon>
        <taxon>Olpidiomycota</taxon>
        <taxon>Olpidiomycotina</taxon>
        <taxon>Olpidiomycetes</taxon>
        <taxon>Olpidiales</taxon>
        <taxon>Olpidiaceae</taxon>
        <taxon>Olpidium</taxon>
    </lineage>
</organism>
<dbReference type="InterPro" id="IPR008942">
    <property type="entry name" value="ENTH_VHS"/>
</dbReference>
<dbReference type="AlphaFoldDB" id="A0A8H7ZWR7"/>
<reference evidence="2 3" key="1">
    <citation type="journal article" name="Sci. Rep.">
        <title>Genome-scale phylogenetic analyses confirm Olpidium as the closest living zoosporic fungus to the non-flagellated, terrestrial fungi.</title>
        <authorList>
            <person name="Chang Y."/>
            <person name="Rochon D."/>
            <person name="Sekimoto S."/>
            <person name="Wang Y."/>
            <person name="Chovatia M."/>
            <person name="Sandor L."/>
            <person name="Salamov A."/>
            <person name="Grigoriev I.V."/>
            <person name="Stajich J.E."/>
            <person name="Spatafora J.W."/>
        </authorList>
    </citation>
    <scope>NUCLEOTIDE SEQUENCE [LARGE SCALE GENOMIC DNA]</scope>
    <source>
        <strain evidence="2">S191</strain>
    </source>
</reference>
<dbReference type="SUPFAM" id="SSF48464">
    <property type="entry name" value="ENTH/VHS domain"/>
    <property type="match status" value="1"/>
</dbReference>
<dbReference type="GO" id="GO:0031623">
    <property type="term" value="P:receptor internalization"/>
    <property type="evidence" value="ECO:0007669"/>
    <property type="project" value="TreeGrafter"/>
</dbReference>
<protein>
    <recommendedName>
        <fullName evidence="1">VHS domain-containing protein</fullName>
    </recommendedName>
</protein>
<dbReference type="GO" id="GO:0035091">
    <property type="term" value="F:phosphatidylinositol binding"/>
    <property type="evidence" value="ECO:0007669"/>
    <property type="project" value="InterPro"/>
</dbReference>
<accession>A0A8H7ZWR7</accession>
<dbReference type="GO" id="GO:0005769">
    <property type="term" value="C:early endosome"/>
    <property type="evidence" value="ECO:0007669"/>
    <property type="project" value="TreeGrafter"/>
</dbReference>
<dbReference type="InterPro" id="IPR017073">
    <property type="entry name" value="HGS/VPS27"/>
</dbReference>
<name>A0A8H7ZWR7_9FUNG</name>
<gene>
    <name evidence="2" type="ORF">BJ554DRAFT_7073</name>
</gene>
<dbReference type="Pfam" id="PF00790">
    <property type="entry name" value="VHS"/>
    <property type="match status" value="2"/>
</dbReference>
<dbReference type="GO" id="GO:0043130">
    <property type="term" value="F:ubiquitin binding"/>
    <property type="evidence" value="ECO:0007669"/>
    <property type="project" value="InterPro"/>
</dbReference>
<dbReference type="SMART" id="SM00288">
    <property type="entry name" value="VHS"/>
    <property type="match status" value="1"/>
</dbReference>